<keyword evidence="2" id="KW-1185">Reference proteome</keyword>
<gene>
    <name evidence="1" type="ORF">EVOR1521_LOCUS28593</name>
</gene>
<evidence type="ECO:0000313" key="1">
    <source>
        <dbReference type="EMBL" id="CAJ1406699.1"/>
    </source>
</evidence>
<name>A0AA36NHB8_9DINO</name>
<accession>A0AA36NHB8</accession>
<evidence type="ECO:0000313" key="2">
    <source>
        <dbReference type="Proteomes" id="UP001178507"/>
    </source>
</evidence>
<feature type="non-terminal residue" evidence="1">
    <location>
        <position position="1"/>
    </location>
</feature>
<dbReference type="AlphaFoldDB" id="A0AA36NHB8"/>
<dbReference type="EMBL" id="CAUJNA010003641">
    <property type="protein sequence ID" value="CAJ1406699.1"/>
    <property type="molecule type" value="Genomic_DNA"/>
</dbReference>
<organism evidence="1 2">
    <name type="scientific">Effrenium voratum</name>
    <dbReference type="NCBI Taxonomy" id="2562239"/>
    <lineage>
        <taxon>Eukaryota</taxon>
        <taxon>Sar</taxon>
        <taxon>Alveolata</taxon>
        <taxon>Dinophyceae</taxon>
        <taxon>Suessiales</taxon>
        <taxon>Symbiodiniaceae</taxon>
        <taxon>Effrenium</taxon>
    </lineage>
</organism>
<sequence length="212" mass="24086">MLETWCTHVFYKGEVPEAFRSELKPILPGDLVQKLHFQNASRSTEYQCLLYETCPMANWTATQAFAEFLEVKCGENCGEDEQRCMMVRQGYARHRAQHYLGGEEGCRSACLNSSQDVAQCNAYVYAPNEHEGTCKIYGPEPFLRPFEGWHTLDVNYLGSVGEESDQHCFVRSTDPFHQGHIRNRQNAGSPGILLRLTDQTTCGGCLERTLFE</sequence>
<reference evidence="1" key="1">
    <citation type="submission" date="2023-08" db="EMBL/GenBank/DDBJ databases">
        <authorList>
            <person name="Chen Y."/>
            <person name="Shah S."/>
            <person name="Dougan E. K."/>
            <person name="Thang M."/>
            <person name="Chan C."/>
        </authorList>
    </citation>
    <scope>NUCLEOTIDE SEQUENCE</scope>
</reference>
<comment type="caution">
    <text evidence="1">The sequence shown here is derived from an EMBL/GenBank/DDBJ whole genome shotgun (WGS) entry which is preliminary data.</text>
</comment>
<proteinExistence type="predicted"/>
<dbReference type="Proteomes" id="UP001178507">
    <property type="component" value="Unassembled WGS sequence"/>
</dbReference>
<protein>
    <submittedName>
        <fullName evidence="1">Uncharacterized protein</fullName>
    </submittedName>
</protein>